<dbReference type="GO" id="GO:0000981">
    <property type="term" value="F:DNA-binding transcription factor activity, RNA polymerase II-specific"/>
    <property type="evidence" value="ECO:0007669"/>
    <property type="project" value="TreeGrafter"/>
</dbReference>
<dbReference type="Pfam" id="PF00292">
    <property type="entry name" value="PAX"/>
    <property type="match status" value="1"/>
</dbReference>
<dbReference type="InterPro" id="IPR043565">
    <property type="entry name" value="PAX_fam"/>
</dbReference>
<organism evidence="9">
    <name type="scientific">Sarcoptes scabiei</name>
    <name type="common">Itch mite</name>
    <name type="synonym">Acarus scabiei</name>
    <dbReference type="NCBI Taxonomy" id="52283"/>
    <lineage>
        <taxon>Eukaryota</taxon>
        <taxon>Metazoa</taxon>
        <taxon>Ecdysozoa</taxon>
        <taxon>Arthropoda</taxon>
        <taxon>Chelicerata</taxon>
        <taxon>Arachnida</taxon>
        <taxon>Acari</taxon>
        <taxon>Acariformes</taxon>
        <taxon>Sarcoptiformes</taxon>
        <taxon>Astigmata</taxon>
        <taxon>Psoroptidia</taxon>
        <taxon>Sarcoptoidea</taxon>
        <taxon>Sarcoptidae</taxon>
        <taxon>Sarcoptinae</taxon>
        <taxon>Sarcoptes</taxon>
    </lineage>
</organism>
<evidence type="ECO:0000256" key="3">
    <source>
        <dbReference type="ARBA" id="ARBA00022724"/>
    </source>
</evidence>
<sequence>MEQQQRYERWNMMQANEKNRSLVPITYQTNDQSASSSIINLSVNQLGGSFSNGKPLPLYHRFQILTMSMLGYRPCDISRRLLVSHGCVSKILSKFHRTGSLLPGNIVPGGSKPRVSTPMVTEKIYAYKSENHSLYAWEIREKLIEERVCNRENLPSISSINRILRNGHKRLDSFRYLCSGRDKDHGHRSLKRNVENQLMKSIFNENLHRSTLAYHRDSSNQLGIQSRLQQQSNINIETLIYCNQSMRDNRKKTKSFLIDDLLRC</sequence>
<dbReference type="Proteomes" id="UP000070412">
    <property type="component" value="Unassembled WGS sequence"/>
</dbReference>
<dbReference type="GO" id="GO:0000978">
    <property type="term" value="F:RNA polymerase II cis-regulatory region sequence-specific DNA binding"/>
    <property type="evidence" value="ECO:0007669"/>
    <property type="project" value="TreeGrafter"/>
</dbReference>
<dbReference type="PROSITE" id="PS51057">
    <property type="entry name" value="PAIRED_2"/>
    <property type="match status" value="1"/>
</dbReference>
<keyword evidence="6" id="KW-0804">Transcription</keyword>
<evidence type="ECO:0000256" key="6">
    <source>
        <dbReference type="ARBA" id="ARBA00023163"/>
    </source>
</evidence>
<reference evidence="10" key="3">
    <citation type="submission" date="2022-06" db="UniProtKB">
        <authorList>
            <consortium name="EnsemblMetazoa"/>
        </authorList>
    </citation>
    <scope>IDENTIFICATION</scope>
</reference>
<dbReference type="InterPro" id="IPR001523">
    <property type="entry name" value="Paired_dom"/>
</dbReference>
<dbReference type="GO" id="GO:0005634">
    <property type="term" value="C:nucleus"/>
    <property type="evidence" value="ECO:0007669"/>
    <property type="project" value="UniProtKB-SubCell"/>
</dbReference>
<dbReference type="InterPro" id="IPR043182">
    <property type="entry name" value="PAIRED_DNA-bd_dom"/>
</dbReference>
<evidence type="ECO:0000313" key="11">
    <source>
        <dbReference type="Proteomes" id="UP000070412"/>
    </source>
</evidence>
<keyword evidence="5" id="KW-0238">DNA-binding</keyword>
<keyword evidence="7" id="KW-0539">Nucleus</keyword>
<dbReference type="PROSITE" id="PS00034">
    <property type="entry name" value="PAIRED_1"/>
    <property type="match status" value="1"/>
</dbReference>
<accession>A0A834RBD8</accession>
<dbReference type="FunFam" id="1.10.10.10:FF:000003">
    <property type="entry name" value="Paired box protein Pax-6"/>
    <property type="match status" value="1"/>
</dbReference>
<dbReference type="EnsemblMetazoa" id="SSS_8734s_mrna">
    <property type="protein sequence ID" value="KAF7492532.1"/>
    <property type="gene ID" value="SSS_8734"/>
</dbReference>
<dbReference type="PRINTS" id="PR00027">
    <property type="entry name" value="PAIREDBOX"/>
</dbReference>
<dbReference type="EMBL" id="WVUK01000056">
    <property type="protein sequence ID" value="KAF7492532.1"/>
    <property type="molecule type" value="Genomic_DNA"/>
</dbReference>
<dbReference type="AlphaFoldDB" id="A0A834RBD8"/>
<name>A0A834RBD8_SARSC</name>
<evidence type="ECO:0000313" key="9">
    <source>
        <dbReference type="EMBL" id="KAF7492532.1"/>
    </source>
</evidence>
<dbReference type="SUPFAM" id="SSF46689">
    <property type="entry name" value="Homeodomain-like"/>
    <property type="match status" value="1"/>
</dbReference>
<comment type="subcellular location">
    <subcellularLocation>
        <location evidence="1">Nucleus</location>
    </subcellularLocation>
</comment>
<keyword evidence="3" id="KW-0563">Paired box</keyword>
<evidence type="ECO:0000313" key="10">
    <source>
        <dbReference type="EnsemblMetazoa" id="KAF7492532.1"/>
    </source>
</evidence>
<evidence type="ECO:0000259" key="8">
    <source>
        <dbReference type="PROSITE" id="PS51057"/>
    </source>
</evidence>
<reference evidence="9" key="2">
    <citation type="submission" date="2020-01" db="EMBL/GenBank/DDBJ databases">
        <authorList>
            <person name="Korhonen P.K.K."/>
            <person name="Guangxu M.G."/>
            <person name="Wang T.W."/>
            <person name="Stroehlein A.J.S."/>
            <person name="Young N.D."/>
            <person name="Ang C.-S.A."/>
            <person name="Fernando D.W.F."/>
            <person name="Lu H.L."/>
            <person name="Taylor S.T."/>
            <person name="Ehtesham M.E.M."/>
            <person name="Najaraj S.H.N."/>
            <person name="Harsha G.H.G."/>
            <person name="Madugundu A.M."/>
            <person name="Renuse S.R."/>
            <person name="Holt D.H."/>
            <person name="Pandey A.P."/>
            <person name="Papenfuss A.P."/>
            <person name="Gasser R.B.G."/>
            <person name="Fischer K.F."/>
        </authorList>
    </citation>
    <scope>NUCLEOTIDE SEQUENCE</scope>
    <source>
        <strain evidence="9">SSS_KF_BRIS2020</strain>
    </source>
</reference>
<dbReference type="InterPro" id="IPR009057">
    <property type="entry name" value="Homeodomain-like_sf"/>
</dbReference>
<evidence type="ECO:0000256" key="4">
    <source>
        <dbReference type="ARBA" id="ARBA00023015"/>
    </source>
</evidence>
<keyword evidence="11" id="KW-1185">Reference proteome</keyword>
<protein>
    <submittedName>
        <fullName evidence="9">Paired box protein Pax-9</fullName>
    </submittedName>
</protein>
<evidence type="ECO:0000256" key="1">
    <source>
        <dbReference type="ARBA" id="ARBA00004123"/>
    </source>
</evidence>
<keyword evidence="4" id="KW-0805">Transcription regulation</keyword>
<evidence type="ECO:0000256" key="7">
    <source>
        <dbReference type="ARBA" id="ARBA00023242"/>
    </source>
</evidence>
<reference evidence="11" key="1">
    <citation type="journal article" date="2020" name="PLoS Negl. Trop. Dis.">
        <title>High-quality nuclear genome for Sarcoptes scabiei-A critical resource for a neglected parasite.</title>
        <authorList>
            <person name="Korhonen P.K."/>
            <person name="Gasser R.B."/>
            <person name="Ma G."/>
            <person name="Wang T."/>
            <person name="Stroehlein A.J."/>
            <person name="Young N.D."/>
            <person name="Ang C.S."/>
            <person name="Fernando D.D."/>
            <person name="Lu H.C."/>
            <person name="Taylor S."/>
            <person name="Reynolds S.L."/>
            <person name="Mofiz E."/>
            <person name="Najaraj S.H."/>
            <person name="Gowda H."/>
            <person name="Madugundu A."/>
            <person name="Renuse S."/>
            <person name="Holt D."/>
            <person name="Pandey A."/>
            <person name="Papenfuss A.T."/>
            <person name="Fischer K."/>
        </authorList>
    </citation>
    <scope>NUCLEOTIDE SEQUENCE [LARGE SCALE GENOMIC DNA]</scope>
</reference>
<dbReference type="Gene3D" id="1.10.10.10">
    <property type="entry name" value="Winged helix-like DNA-binding domain superfamily/Winged helix DNA-binding domain"/>
    <property type="match status" value="2"/>
</dbReference>
<evidence type="ECO:0000256" key="2">
    <source>
        <dbReference type="ARBA" id="ARBA00022473"/>
    </source>
</evidence>
<dbReference type="PANTHER" id="PTHR45636">
    <property type="entry name" value="PAIRED BOX PROTEIN PAX-6-RELATED-RELATED"/>
    <property type="match status" value="1"/>
</dbReference>
<feature type="domain" description="Paired" evidence="8">
    <location>
        <begin position="39"/>
        <end position="167"/>
    </location>
</feature>
<dbReference type="OrthoDB" id="3225452at2759"/>
<proteinExistence type="predicted"/>
<dbReference type="SMART" id="SM00351">
    <property type="entry name" value="PAX"/>
    <property type="match status" value="1"/>
</dbReference>
<gene>
    <name evidence="9" type="ORF">SSS_8734</name>
</gene>
<keyword evidence="2" id="KW-0217">Developmental protein</keyword>
<dbReference type="InterPro" id="IPR036388">
    <property type="entry name" value="WH-like_DNA-bd_sf"/>
</dbReference>
<evidence type="ECO:0000256" key="5">
    <source>
        <dbReference type="ARBA" id="ARBA00023125"/>
    </source>
</evidence>